<dbReference type="EMBL" id="FPIZ01000001">
    <property type="protein sequence ID" value="SFW19076.1"/>
    <property type="molecule type" value="Genomic_DNA"/>
</dbReference>
<gene>
    <name evidence="2" type="ORF">SAMN05661012_00504</name>
    <name evidence="3" type="ORF">SR876_33230</name>
</gene>
<organism evidence="2 4">
    <name type="scientific">Chitinophaga sancti</name>
    <dbReference type="NCBI Taxonomy" id="1004"/>
    <lineage>
        <taxon>Bacteria</taxon>
        <taxon>Pseudomonadati</taxon>
        <taxon>Bacteroidota</taxon>
        <taxon>Chitinophagia</taxon>
        <taxon>Chitinophagales</taxon>
        <taxon>Chitinophagaceae</taxon>
        <taxon>Chitinophaga</taxon>
    </lineage>
</organism>
<dbReference type="Pfam" id="PF13471">
    <property type="entry name" value="Transglut_core3"/>
    <property type="match status" value="1"/>
</dbReference>
<protein>
    <submittedName>
        <fullName evidence="3">Lasso peptide biosynthesis B2 protein</fullName>
    </submittedName>
    <submittedName>
        <fullName evidence="2">Transglutaminase-like superfamily protein</fullName>
    </submittedName>
</protein>
<proteinExistence type="predicted"/>
<dbReference type="InterPro" id="IPR053521">
    <property type="entry name" value="McjB-like"/>
</dbReference>
<name>A0A1K1M7E2_9BACT</name>
<accession>A0A1K1M7E2</accession>
<evidence type="ECO:0000313" key="5">
    <source>
        <dbReference type="Proteomes" id="UP001326715"/>
    </source>
</evidence>
<dbReference type="AlphaFoldDB" id="A0A1K1M7E2"/>
<dbReference type="InterPro" id="IPR032708">
    <property type="entry name" value="McjB_C"/>
</dbReference>
<sequence length="139" mass="15892">MKTTDLRMFTEAWIWLALARTMLLFLPFRKLAPILGKKTFPAQGEAEGLHYSKDRLRCIGTAIRRAGKRSPWRTECFEQALAGKLMLKARRMNSTVFFGVSKNMQKGNFNAHAWLQCGNHVVTGNKHLEQFTVIACFKS</sequence>
<dbReference type="NCBIfam" id="NF033537">
    <property type="entry name" value="lasso_biosyn_B2"/>
    <property type="match status" value="1"/>
</dbReference>
<dbReference type="Proteomes" id="UP000183788">
    <property type="component" value="Unassembled WGS sequence"/>
</dbReference>
<dbReference type="OrthoDB" id="671090at2"/>
<evidence type="ECO:0000313" key="2">
    <source>
        <dbReference type="EMBL" id="SFW19076.1"/>
    </source>
</evidence>
<reference evidence="3 5" key="2">
    <citation type="submission" date="2023-11" db="EMBL/GenBank/DDBJ databases">
        <title>MicrobeMod: A computational toolkit for identifying prokaryotic methylation and restriction-modification with nanopore sequencing.</title>
        <authorList>
            <person name="Crits-Christoph A."/>
            <person name="Kang S.C."/>
            <person name="Lee H."/>
            <person name="Ostrov N."/>
        </authorList>
    </citation>
    <scope>NUCLEOTIDE SEQUENCE [LARGE SCALE GENOMIC DNA]</scope>
    <source>
        <strain evidence="3 5">ATCC 23090</strain>
    </source>
</reference>
<keyword evidence="5" id="KW-1185">Reference proteome</keyword>
<evidence type="ECO:0000313" key="3">
    <source>
        <dbReference type="EMBL" id="WQG89797.1"/>
    </source>
</evidence>
<dbReference type="RefSeq" id="WP_072357019.1">
    <property type="nucleotide sequence ID" value="NZ_CP139972.1"/>
</dbReference>
<evidence type="ECO:0000313" key="4">
    <source>
        <dbReference type="Proteomes" id="UP000183788"/>
    </source>
</evidence>
<feature type="domain" description="Microcin J25-processing protein McjB C-terminal" evidence="1">
    <location>
        <begin position="22"/>
        <end position="135"/>
    </location>
</feature>
<dbReference type="STRING" id="1004.SAMN05661012_00504"/>
<dbReference type="Proteomes" id="UP001326715">
    <property type="component" value="Chromosome"/>
</dbReference>
<dbReference type="EMBL" id="CP140154">
    <property type="protein sequence ID" value="WQG89797.1"/>
    <property type="molecule type" value="Genomic_DNA"/>
</dbReference>
<reference evidence="2 4" key="1">
    <citation type="submission" date="2016-11" db="EMBL/GenBank/DDBJ databases">
        <authorList>
            <person name="Jaros S."/>
            <person name="Januszkiewicz K."/>
            <person name="Wedrychowicz H."/>
        </authorList>
    </citation>
    <scope>NUCLEOTIDE SEQUENCE [LARGE SCALE GENOMIC DNA]</scope>
    <source>
        <strain evidence="2 4">DSM 784</strain>
    </source>
</reference>
<evidence type="ECO:0000259" key="1">
    <source>
        <dbReference type="Pfam" id="PF13471"/>
    </source>
</evidence>